<evidence type="ECO:0000256" key="3">
    <source>
        <dbReference type="ARBA" id="ARBA00004442"/>
    </source>
</evidence>
<gene>
    <name evidence="14" type="ORF">JWV37_04960</name>
</gene>
<keyword evidence="8" id="KW-0472">Membrane</keyword>
<accession>A0ABS2WSE9</accession>
<evidence type="ECO:0000256" key="9">
    <source>
        <dbReference type="ARBA" id="ARBA00023143"/>
    </source>
</evidence>
<feature type="chain" id="PRO_5046505267" description="Flagellar L-ring protein" evidence="13">
    <location>
        <begin position="24"/>
        <end position="105"/>
    </location>
</feature>
<keyword evidence="15" id="KW-1185">Reference proteome</keyword>
<evidence type="ECO:0000256" key="11">
    <source>
        <dbReference type="ARBA" id="ARBA00032876"/>
    </source>
</evidence>
<protein>
    <recommendedName>
        <fullName evidence="6">Flagellar L-ring protein</fullName>
    </recommendedName>
    <alternativeName>
        <fullName evidence="11">Basal body L-ring protein</fullName>
    </alternativeName>
</protein>
<evidence type="ECO:0000313" key="15">
    <source>
        <dbReference type="Proteomes" id="UP000703590"/>
    </source>
</evidence>
<keyword evidence="14" id="KW-0282">Flagellum</keyword>
<name>A0ABS2WSE9_9BACT</name>
<evidence type="ECO:0000256" key="1">
    <source>
        <dbReference type="ARBA" id="ARBA00002591"/>
    </source>
</evidence>
<comment type="subcellular location">
    <subcellularLocation>
        <location evidence="2">Bacterial flagellum basal body</location>
    </subcellularLocation>
    <subcellularLocation>
        <location evidence="3">Cell outer membrane</location>
    </subcellularLocation>
</comment>
<reference evidence="14 15" key="1">
    <citation type="submission" date="2021-02" db="EMBL/GenBank/DDBJ databases">
        <title>Sulfurospirillum tamanensis sp. nov.</title>
        <authorList>
            <person name="Frolova A."/>
            <person name="Merkel A."/>
            <person name="Slobodkin A."/>
        </authorList>
    </citation>
    <scope>NUCLEOTIDE SEQUENCE [LARGE SCALE GENOMIC DNA]</scope>
    <source>
        <strain evidence="14 15">T05b</strain>
    </source>
</reference>
<comment type="similarity">
    <text evidence="4">Belongs to the FlgH family.</text>
</comment>
<reference evidence="14 15" key="3">
    <citation type="submission" date="2021-02" db="EMBL/GenBank/DDBJ databases">
        <authorList>
            <person name="Merkel A.Y."/>
        </authorList>
    </citation>
    <scope>NUCLEOTIDE SEQUENCE [LARGE SCALE GENOMIC DNA]</scope>
    <source>
        <strain evidence="14 15">T05b</strain>
    </source>
</reference>
<dbReference type="Proteomes" id="UP000703590">
    <property type="component" value="Unassembled WGS sequence"/>
</dbReference>
<keyword evidence="10" id="KW-0998">Cell outer membrane</keyword>
<keyword evidence="14" id="KW-0966">Cell projection</keyword>
<keyword evidence="9" id="KW-0975">Bacterial flagellum</keyword>
<comment type="function">
    <text evidence="1">Assembles around the rod to form the L-ring and probably protects the motor/basal body from shearing forces during rotation.</text>
</comment>
<dbReference type="PROSITE" id="PS51257">
    <property type="entry name" value="PROKAR_LIPOPROTEIN"/>
    <property type="match status" value="1"/>
</dbReference>
<evidence type="ECO:0000256" key="2">
    <source>
        <dbReference type="ARBA" id="ARBA00004117"/>
    </source>
</evidence>
<evidence type="ECO:0000256" key="8">
    <source>
        <dbReference type="ARBA" id="ARBA00023136"/>
    </source>
</evidence>
<sequence length="105" mass="11221">MKRYGVISLAVLPLMFAGCASHTADPRIDMTPPAYVEELPPRAPVSNLSNPGSLYGRGDNPLFSDRKAMNTNDIVTVVISESLTQTSNASKNISKENTDRLGGGI</sequence>
<organism evidence="14 15">
    <name type="scientific">Sulfurospirillum tamanense</name>
    <dbReference type="NCBI Taxonomy" id="2813362"/>
    <lineage>
        <taxon>Bacteria</taxon>
        <taxon>Pseudomonadati</taxon>
        <taxon>Campylobacterota</taxon>
        <taxon>Epsilonproteobacteria</taxon>
        <taxon>Campylobacterales</taxon>
        <taxon>Sulfurospirillaceae</taxon>
        <taxon>Sulfurospirillum</taxon>
    </lineage>
</organism>
<evidence type="ECO:0000313" key="14">
    <source>
        <dbReference type="EMBL" id="MBN2964119.1"/>
    </source>
</evidence>
<comment type="caution">
    <text evidence="14">The sequence shown here is derived from an EMBL/GenBank/DDBJ whole genome shotgun (WGS) entry which is preliminary data.</text>
</comment>
<dbReference type="PANTHER" id="PTHR34933">
    <property type="entry name" value="FLAGELLAR L-RING PROTEIN"/>
    <property type="match status" value="1"/>
</dbReference>
<evidence type="ECO:0000256" key="10">
    <source>
        <dbReference type="ARBA" id="ARBA00023237"/>
    </source>
</evidence>
<dbReference type="EMBL" id="JAFHKK010000008">
    <property type="protein sequence ID" value="MBN2964119.1"/>
    <property type="molecule type" value="Genomic_DNA"/>
</dbReference>
<evidence type="ECO:0000256" key="7">
    <source>
        <dbReference type="ARBA" id="ARBA00022729"/>
    </source>
</evidence>
<comment type="subunit">
    <text evidence="5">The basal body constitutes a major portion of the flagellar organelle and consists of four rings (L,P,S, and M) mounted on a central rod.</text>
</comment>
<feature type="signal peptide" evidence="13">
    <location>
        <begin position="1"/>
        <end position="23"/>
    </location>
</feature>
<feature type="region of interest" description="Disordered" evidence="12">
    <location>
        <begin position="86"/>
        <end position="105"/>
    </location>
</feature>
<feature type="region of interest" description="Disordered" evidence="12">
    <location>
        <begin position="39"/>
        <end position="62"/>
    </location>
</feature>
<dbReference type="RefSeq" id="WP_205458671.1">
    <property type="nucleotide sequence ID" value="NZ_JAFHKK010000008.1"/>
</dbReference>
<evidence type="ECO:0000256" key="5">
    <source>
        <dbReference type="ARBA" id="ARBA00011439"/>
    </source>
</evidence>
<dbReference type="PANTHER" id="PTHR34933:SF1">
    <property type="entry name" value="FLAGELLAR L-RING PROTEIN"/>
    <property type="match status" value="1"/>
</dbReference>
<evidence type="ECO:0000256" key="4">
    <source>
        <dbReference type="ARBA" id="ARBA00006929"/>
    </source>
</evidence>
<evidence type="ECO:0000256" key="6">
    <source>
        <dbReference type="ARBA" id="ARBA00016940"/>
    </source>
</evidence>
<evidence type="ECO:0000256" key="12">
    <source>
        <dbReference type="SAM" id="MobiDB-lite"/>
    </source>
</evidence>
<reference evidence="15" key="2">
    <citation type="submission" date="2021-02" db="EMBL/GenBank/DDBJ databases">
        <title>Sulfurospirillum tamanensis sp. nov.</title>
        <authorList>
            <person name="Merkel A.Y."/>
        </authorList>
    </citation>
    <scope>NUCLEOTIDE SEQUENCE [LARGE SCALE GENOMIC DNA]</scope>
    <source>
        <strain evidence="15">T05b</strain>
    </source>
</reference>
<keyword evidence="7 13" id="KW-0732">Signal</keyword>
<keyword evidence="14" id="KW-0969">Cilium</keyword>
<proteinExistence type="inferred from homology"/>
<dbReference type="Pfam" id="PF02107">
    <property type="entry name" value="FlgH"/>
    <property type="match status" value="1"/>
</dbReference>
<evidence type="ECO:0000256" key="13">
    <source>
        <dbReference type="SAM" id="SignalP"/>
    </source>
</evidence>
<feature type="non-terminal residue" evidence="14">
    <location>
        <position position="105"/>
    </location>
</feature>
<dbReference type="InterPro" id="IPR000527">
    <property type="entry name" value="Flag_Lring"/>
</dbReference>